<reference evidence="1 2" key="1">
    <citation type="submission" date="2019-03" db="EMBL/GenBank/DDBJ databases">
        <title>Genomic Encyclopedia of Type Strains, Phase IV (KMG-IV): sequencing the most valuable type-strain genomes for metagenomic binning, comparative biology and taxonomic classification.</title>
        <authorList>
            <person name="Goeker M."/>
        </authorList>
    </citation>
    <scope>NUCLEOTIDE SEQUENCE [LARGE SCALE GENOMIC DNA]</scope>
    <source>
        <strain evidence="1 2">DSM 20467</strain>
    </source>
</reference>
<dbReference type="SUPFAM" id="SSF89260">
    <property type="entry name" value="Collagen-binding domain"/>
    <property type="match status" value="1"/>
</dbReference>
<evidence type="ECO:0000313" key="2">
    <source>
        <dbReference type="Proteomes" id="UP000295188"/>
    </source>
</evidence>
<dbReference type="AlphaFoldDB" id="A0A4R3KHB8"/>
<protein>
    <recommendedName>
        <fullName evidence="3">Pre-peptidase</fullName>
    </recommendedName>
</protein>
<dbReference type="Gene3D" id="2.60.120.380">
    <property type="match status" value="2"/>
</dbReference>
<dbReference type="EMBL" id="SMAA01000001">
    <property type="protein sequence ID" value="TCS82061.1"/>
    <property type="molecule type" value="Genomic_DNA"/>
</dbReference>
<name>A0A4R3KHB8_9FIRM</name>
<organism evidence="1 2">
    <name type="scientific">Pectinatus cerevisiiphilus</name>
    <dbReference type="NCBI Taxonomy" id="86956"/>
    <lineage>
        <taxon>Bacteria</taxon>
        <taxon>Bacillati</taxon>
        <taxon>Bacillota</taxon>
        <taxon>Negativicutes</taxon>
        <taxon>Selenomonadales</taxon>
        <taxon>Selenomonadaceae</taxon>
        <taxon>Pectinatus</taxon>
    </lineage>
</organism>
<evidence type="ECO:0008006" key="3">
    <source>
        <dbReference type="Google" id="ProtNLM"/>
    </source>
</evidence>
<gene>
    <name evidence="1" type="ORF">EDC37_101234</name>
</gene>
<dbReference type="RefSeq" id="WP_132547038.1">
    <property type="nucleotide sequence ID" value="NZ_SMAA01000001.1"/>
</dbReference>
<dbReference type="Proteomes" id="UP000295188">
    <property type="component" value="Unassembled WGS sequence"/>
</dbReference>
<dbReference type="OrthoDB" id="2586265at2"/>
<evidence type="ECO:0000313" key="1">
    <source>
        <dbReference type="EMBL" id="TCS82061.1"/>
    </source>
</evidence>
<sequence>MSKEFKIPQNVKMDFDTKKVFGPKESIKEVMQTQQEGEYADILNSTDNTEKLISNLIKNKESFVETSKLVDSAAERKVIMPMPKSMLANSLGSMKLSTNATATAVAPNSTPNGAYAINFNTLYTDSITAKGDQRWYAFQLPAEKKLTLYMAPVADTTVDNDLFLYKFDQTNGSVTVVAQSRNKAGMYELLSYVAPAGIYFISVNSYACTAANNFQIMARTSDTWDEAEGDDSMSMAKEMPINSEIIGTLDNSLDQDCRLWLVKETGNYQLQLTVPSIDLKYQVQILSSSQNLITTLDQNKTTNFPNVAPGGYYLKIVSIDGKVDPTVKYNFSLILMPSDVIDTSKYTAMLSTSGKQLIEFLEPGAVKDLKRNALTVDRKEFDPQFIDFSTGRASMPGYQCGGLGEINTQFSLKNLGVGTYTSDLINVSNALICTANNALYFWQLRKKFYHDYPAGYGQPDHTYSGGTDQYGTPYYTGVWRTEASSIIQFIFDVDQMKVVDMYAPNFFYGSMKDRAGVSGNGTHTFTQK</sequence>
<proteinExistence type="predicted"/>
<comment type="caution">
    <text evidence="1">The sequence shown here is derived from an EMBL/GenBank/DDBJ whole genome shotgun (WGS) entry which is preliminary data.</text>
</comment>
<accession>A0A4R3KHB8</accession>
<keyword evidence="2" id="KW-1185">Reference proteome</keyword>